<keyword evidence="2" id="KW-0645">Protease</keyword>
<dbReference type="Pfam" id="PF01447">
    <property type="entry name" value="Peptidase_M4"/>
    <property type="match status" value="1"/>
</dbReference>
<dbReference type="GO" id="GO:0016020">
    <property type="term" value="C:membrane"/>
    <property type="evidence" value="ECO:0007669"/>
    <property type="project" value="InterPro"/>
</dbReference>
<dbReference type="PANTHER" id="PTHR33794:SF1">
    <property type="entry name" value="BACILLOLYSIN"/>
    <property type="match status" value="1"/>
</dbReference>
<dbReference type="GO" id="GO:0004222">
    <property type="term" value="F:metalloendopeptidase activity"/>
    <property type="evidence" value="ECO:0007669"/>
    <property type="project" value="InterPro"/>
</dbReference>
<gene>
    <name evidence="12" type="ORF">SAMN04488029_1865</name>
</gene>
<feature type="active site" evidence="8">
    <location>
        <position position="361"/>
    </location>
</feature>
<dbReference type="SMART" id="SM00137">
    <property type="entry name" value="MAM"/>
    <property type="match status" value="1"/>
</dbReference>
<dbReference type="InterPro" id="IPR027268">
    <property type="entry name" value="Peptidase_M4/M1_CTD_sf"/>
</dbReference>
<dbReference type="Pfam" id="PF20009">
    <property type="entry name" value="GEVED"/>
    <property type="match status" value="1"/>
</dbReference>
<dbReference type="Gene3D" id="3.10.170.10">
    <property type="match status" value="1"/>
</dbReference>
<dbReference type="GO" id="GO:0006508">
    <property type="term" value="P:proteolysis"/>
    <property type="evidence" value="ECO:0007669"/>
    <property type="project" value="UniProtKB-KW"/>
</dbReference>
<dbReference type="PROSITE" id="PS50060">
    <property type="entry name" value="MAM_2"/>
    <property type="match status" value="1"/>
</dbReference>
<dbReference type="Pfam" id="PF07504">
    <property type="entry name" value="FTP"/>
    <property type="match status" value="1"/>
</dbReference>
<dbReference type="NCBIfam" id="TIGR04183">
    <property type="entry name" value="Por_Secre_tail"/>
    <property type="match status" value="1"/>
</dbReference>
<dbReference type="OrthoDB" id="291295at2"/>
<dbReference type="InterPro" id="IPR013856">
    <property type="entry name" value="Peptidase_M4_domain"/>
</dbReference>
<evidence type="ECO:0000256" key="8">
    <source>
        <dbReference type="PIRSR" id="PIRSR623612-1"/>
    </source>
</evidence>
<dbReference type="AlphaFoldDB" id="A0A1W2GC12"/>
<evidence type="ECO:0000256" key="9">
    <source>
        <dbReference type="SAM" id="MobiDB-lite"/>
    </source>
</evidence>
<dbReference type="Pfam" id="PF02868">
    <property type="entry name" value="Peptidase_M4_C"/>
    <property type="match status" value="1"/>
</dbReference>
<feature type="domain" description="MAM" evidence="10">
    <location>
        <begin position="891"/>
        <end position="1051"/>
    </location>
</feature>
<dbReference type="PROSITE" id="PS50853">
    <property type="entry name" value="FN3"/>
    <property type="match status" value="2"/>
</dbReference>
<dbReference type="InterPro" id="IPR003961">
    <property type="entry name" value="FN3_dom"/>
</dbReference>
<dbReference type="GO" id="GO:0005975">
    <property type="term" value="P:carbohydrate metabolic process"/>
    <property type="evidence" value="ECO:0007669"/>
    <property type="project" value="UniProtKB-ARBA"/>
</dbReference>
<evidence type="ECO:0000313" key="13">
    <source>
        <dbReference type="Proteomes" id="UP000192472"/>
    </source>
</evidence>
<evidence type="ECO:0000259" key="11">
    <source>
        <dbReference type="PROSITE" id="PS50853"/>
    </source>
</evidence>
<keyword evidence="6" id="KW-0862">Zinc</keyword>
<dbReference type="GO" id="GO:0046872">
    <property type="term" value="F:metal ion binding"/>
    <property type="evidence" value="ECO:0007669"/>
    <property type="project" value="UniProtKB-KW"/>
</dbReference>
<dbReference type="CDD" id="cd06263">
    <property type="entry name" value="MAM"/>
    <property type="match status" value="1"/>
</dbReference>
<dbReference type="InterPro" id="IPR026444">
    <property type="entry name" value="Secre_tail"/>
</dbReference>
<evidence type="ECO:0000256" key="3">
    <source>
        <dbReference type="ARBA" id="ARBA00022723"/>
    </source>
</evidence>
<organism evidence="12 13">
    <name type="scientific">Reichenbachiella faecimaris</name>
    <dbReference type="NCBI Taxonomy" id="692418"/>
    <lineage>
        <taxon>Bacteria</taxon>
        <taxon>Pseudomonadati</taxon>
        <taxon>Bacteroidota</taxon>
        <taxon>Cytophagia</taxon>
        <taxon>Cytophagales</taxon>
        <taxon>Reichenbachiellaceae</taxon>
        <taxon>Reichenbachiella</taxon>
    </lineage>
</organism>
<dbReference type="SUPFAM" id="SSF49265">
    <property type="entry name" value="Fibronectin type III"/>
    <property type="match status" value="2"/>
</dbReference>
<comment type="similarity">
    <text evidence="1">Belongs to the peptidase M4 family.</text>
</comment>
<dbReference type="PRINTS" id="PR00730">
    <property type="entry name" value="THERMOLYSIN"/>
</dbReference>
<dbReference type="InterPro" id="IPR045474">
    <property type="entry name" value="GEVED"/>
</dbReference>
<reference evidence="12 13" key="1">
    <citation type="submission" date="2017-04" db="EMBL/GenBank/DDBJ databases">
        <authorList>
            <person name="Afonso C.L."/>
            <person name="Miller P.J."/>
            <person name="Scott M.A."/>
            <person name="Spackman E."/>
            <person name="Goraichik I."/>
            <person name="Dimitrov K.M."/>
            <person name="Suarez D.L."/>
            <person name="Swayne D.E."/>
        </authorList>
    </citation>
    <scope>NUCLEOTIDE SEQUENCE [LARGE SCALE GENOMIC DNA]</scope>
    <source>
        <strain evidence="12 13">DSM 26133</strain>
    </source>
</reference>
<dbReference type="InterPro" id="IPR023612">
    <property type="entry name" value="Peptidase_M4"/>
</dbReference>
<feature type="active site" description="Proton donor" evidence="8">
    <location>
        <position position="456"/>
    </location>
</feature>
<dbReference type="Gene3D" id="1.10.390.10">
    <property type="entry name" value="Neutral Protease Domain 2"/>
    <property type="match status" value="1"/>
</dbReference>
<keyword evidence="7" id="KW-0482">Metalloprotease</keyword>
<dbReference type="Gene3D" id="3.10.450.490">
    <property type="match status" value="1"/>
</dbReference>
<dbReference type="SUPFAM" id="SSF55486">
    <property type="entry name" value="Metalloproteases ('zincins'), catalytic domain"/>
    <property type="match status" value="1"/>
</dbReference>
<dbReference type="InterPro" id="IPR013320">
    <property type="entry name" value="ConA-like_dom_sf"/>
</dbReference>
<dbReference type="STRING" id="692418.SAMN04488029_1865"/>
<dbReference type="Pfam" id="PF00041">
    <property type="entry name" value="fn3"/>
    <property type="match status" value="2"/>
</dbReference>
<dbReference type="GO" id="GO:0004553">
    <property type="term" value="F:hydrolase activity, hydrolyzing O-glycosyl compounds"/>
    <property type="evidence" value="ECO:0007669"/>
    <property type="project" value="UniProtKB-ARBA"/>
</dbReference>
<dbReference type="SUPFAM" id="SSF49899">
    <property type="entry name" value="Concanavalin A-like lectins/glucanases"/>
    <property type="match status" value="1"/>
</dbReference>
<feature type="domain" description="Fibronectin type-III" evidence="11">
    <location>
        <begin position="791"/>
        <end position="879"/>
    </location>
</feature>
<keyword evidence="13" id="KW-1185">Reference proteome</keyword>
<dbReference type="InterPro" id="IPR050728">
    <property type="entry name" value="Zinc_Metalloprotease_M4"/>
</dbReference>
<dbReference type="InterPro" id="IPR011096">
    <property type="entry name" value="FTP_domain"/>
</dbReference>
<dbReference type="PANTHER" id="PTHR33794">
    <property type="entry name" value="BACILLOLYSIN"/>
    <property type="match status" value="1"/>
</dbReference>
<keyword evidence="5" id="KW-0378">Hydrolase</keyword>
<dbReference type="InterPro" id="IPR013783">
    <property type="entry name" value="Ig-like_fold"/>
</dbReference>
<evidence type="ECO:0000256" key="1">
    <source>
        <dbReference type="ARBA" id="ARBA00009388"/>
    </source>
</evidence>
<evidence type="ECO:0000256" key="5">
    <source>
        <dbReference type="ARBA" id="ARBA00022801"/>
    </source>
</evidence>
<protein>
    <submittedName>
        <fullName evidence="12">Por secretion system C-terminal sorting domain-containing protein</fullName>
    </submittedName>
</protein>
<dbReference type="InterPro" id="IPR000998">
    <property type="entry name" value="MAM_dom"/>
</dbReference>
<feature type="domain" description="Fibronectin type-III" evidence="11">
    <location>
        <begin position="557"/>
        <end position="640"/>
    </location>
</feature>
<accession>A0A1W2GC12</accession>
<dbReference type="CDD" id="cd09597">
    <property type="entry name" value="M4_TLP"/>
    <property type="match status" value="1"/>
</dbReference>
<evidence type="ECO:0000259" key="10">
    <source>
        <dbReference type="PROSITE" id="PS50060"/>
    </source>
</evidence>
<evidence type="ECO:0000256" key="2">
    <source>
        <dbReference type="ARBA" id="ARBA00022670"/>
    </source>
</evidence>
<name>A0A1W2GC12_REIFA</name>
<dbReference type="EMBL" id="FWYF01000002">
    <property type="protein sequence ID" value="SMD34141.1"/>
    <property type="molecule type" value="Genomic_DNA"/>
</dbReference>
<dbReference type="InterPro" id="IPR001570">
    <property type="entry name" value="Peptidase_M4_C_domain"/>
</dbReference>
<dbReference type="CDD" id="cd00063">
    <property type="entry name" value="FN3"/>
    <property type="match status" value="1"/>
</dbReference>
<evidence type="ECO:0000256" key="7">
    <source>
        <dbReference type="ARBA" id="ARBA00023049"/>
    </source>
</evidence>
<dbReference type="RefSeq" id="WP_084372555.1">
    <property type="nucleotide sequence ID" value="NZ_FWYF01000002.1"/>
</dbReference>
<dbReference type="Pfam" id="PF00629">
    <property type="entry name" value="MAM"/>
    <property type="match status" value="1"/>
</dbReference>
<evidence type="ECO:0000256" key="6">
    <source>
        <dbReference type="ARBA" id="ARBA00022833"/>
    </source>
</evidence>
<evidence type="ECO:0000313" key="12">
    <source>
        <dbReference type="EMBL" id="SMD34141.1"/>
    </source>
</evidence>
<keyword evidence="4" id="KW-0732">Signal</keyword>
<dbReference type="Pfam" id="PF18962">
    <property type="entry name" value="Por_Secre_tail"/>
    <property type="match status" value="1"/>
</dbReference>
<dbReference type="Gene3D" id="2.60.120.200">
    <property type="match status" value="1"/>
</dbReference>
<dbReference type="InterPro" id="IPR036116">
    <property type="entry name" value="FN3_sf"/>
</dbReference>
<feature type="compositionally biased region" description="Low complexity" evidence="9">
    <location>
        <begin position="915"/>
        <end position="929"/>
    </location>
</feature>
<evidence type="ECO:0000256" key="4">
    <source>
        <dbReference type="ARBA" id="ARBA00022729"/>
    </source>
</evidence>
<proteinExistence type="inferred from homology"/>
<dbReference type="Gene3D" id="2.60.40.10">
    <property type="entry name" value="Immunoglobulins"/>
    <property type="match status" value="2"/>
</dbReference>
<dbReference type="SMART" id="SM00060">
    <property type="entry name" value="FN3"/>
    <property type="match status" value="2"/>
</dbReference>
<dbReference type="Proteomes" id="UP000192472">
    <property type="component" value="Unassembled WGS sequence"/>
</dbReference>
<feature type="region of interest" description="Disordered" evidence="9">
    <location>
        <begin position="910"/>
        <end position="929"/>
    </location>
</feature>
<sequence>MKKVLSTLLVAASVCYQGFAQDKSKSFIQLESSQGRLSKTELLRAELNMNDSEEMRMLKTEDDRLGFRHEKFEHFYKGIKVEGSTYTIHSKGGVATHMTGNYKPVENLNTSPAMSKDAALDLAKSATEATEFAWESLSNGKANEQRPEGELVIIQNTANGYKSRLAYKYHILGGKPFVNAYVYIDAETGEVVRYNSKIHQADAVGSAATRYSGTQSIHTDSNSGSYRLRDYSRGNGVLTYDATTATSANNITGRPNGSSEYTDNDNNWTAGEYNNSDKDNAGLDAHFAAEATYDFFMSNYGRDSYDGNGAAIESHVNTDIESVYGYPSGYNDNAFWTGYVMVYGKGNSLDPLTTVDITAHEIGHAFCTGTADLVYEKESGAMNEGLSDIWGACVEYYVNQTYGLNKDIWNLGTEIGQTFRSMSNPKAYGDPDTYGGTYWVSQNCSPSSGNDYCGVHTNSGVTNHWFYVLAAGESGTNDVSDSYSVTGIGVDDAAAIAWRTESVYLNSTSDYADFRTYSIQSSIELFGSGSAQEIAVTNSWYAVGVGSEYVQTCALAAPGSFASSSVGDNGFTLSWNSVSGASNYTVTVGGSSSTVSGTSYVASGLNAGTQYACSVVANCSTGGNGASSNLNVTTTGTPPVNYCASNGNNTSDEYISRVQLNTIDNSTGASSGGYGDFTTQSTSLTKGDAYTITITPTWTGSIYNEAYSVWVDYNQDGDFTDSGEQVYTQSATQTSPVGGSFTVPSGATEGNTRMRVSMKYNGIPTSCESFQYGEVEDYTITVVTGSADTEAPSTPTGLAASAVTQTTLTLNWNASTDNVGVTGYDVYQGATNIGEVSTTTANITGLTAGTAYTFSVRAKDLAGNISAASNTVNVTTQSGGMTCSSTTTIPYAEGFESGFGAWVNQSGDDLDWTRRTGSTPSSSTGPSGASEGSYYMYVEASSPNYPSKVTRIESPCYDLSGESAASFSFKYHMYGSNMGSLTLEATTDGNNWSSVWSQSGNKGNSWLTADVNMDSYTGETVKLRFVGVTGSNYRGDMAVDDLSFSAGGTGGTNSVTLSITFDNYPEETSWSIMSGSTTVASGGTYASQADGSTLNVNVDLADGCYSLVMNDSYGDGICCSYGSGSYTLSDGSTTLASGGSFGSSETTAFCVGGSAFNGFASVSSVGTPVSVDMYPNPVVGYFLNIVTTREEVAYAITDLMGKNVAAGQLVNSKVDVSRLKSGIYLIRLVDHGGKSVIKKFSKE</sequence>
<keyword evidence="3" id="KW-0479">Metal-binding</keyword>